<accession>A0AAN7Q3M5</accession>
<evidence type="ECO:0000256" key="3">
    <source>
        <dbReference type="ARBA" id="ARBA00023125"/>
    </source>
</evidence>
<organism evidence="9 10">
    <name type="scientific">Aquatica leii</name>
    <dbReference type="NCBI Taxonomy" id="1421715"/>
    <lineage>
        <taxon>Eukaryota</taxon>
        <taxon>Metazoa</taxon>
        <taxon>Ecdysozoa</taxon>
        <taxon>Arthropoda</taxon>
        <taxon>Hexapoda</taxon>
        <taxon>Insecta</taxon>
        <taxon>Pterygota</taxon>
        <taxon>Neoptera</taxon>
        <taxon>Endopterygota</taxon>
        <taxon>Coleoptera</taxon>
        <taxon>Polyphaga</taxon>
        <taxon>Elateriformia</taxon>
        <taxon>Elateroidea</taxon>
        <taxon>Lampyridae</taxon>
        <taxon>Luciolinae</taxon>
        <taxon>Aquatica</taxon>
    </lineage>
</organism>
<dbReference type="InterPro" id="IPR046347">
    <property type="entry name" value="bZIP_sf"/>
</dbReference>
<reference evidence="10" key="1">
    <citation type="submission" date="2023-01" db="EMBL/GenBank/DDBJ databases">
        <title>Key to firefly adult light organ development and bioluminescence: homeobox transcription factors regulate luciferase expression and transportation to peroxisome.</title>
        <authorList>
            <person name="Fu X."/>
        </authorList>
    </citation>
    <scope>NUCLEOTIDE SEQUENCE [LARGE SCALE GENOMIC DNA]</scope>
</reference>
<comment type="subcellular location">
    <subcellularLocation>
        <location evidence="1">Nucleus</location>
    </subcellularLocation>
</comment>
<dbReference type="Pfam" id="PF07716">
    <property type="entry name" value="bZIP_2"/>
    <property type="match status" value="1"/>
</dbReference>
<dbReference type="Gene3D" id="1.20.5.170">
    <property type="match status" value="1"/>
</dbReference>
<dbReference type="AlphaFoldDB" id="A0AAN7Q3M5"/>
<feature type="region of interest" description="Disordered" evidence="7">
    <location>
        <begin position="441"/>
        <end position="483"/>
    </location>
</feature>
<keyword evidence="10" id="KW-1185">Reference proteome</keyword>
<dbReference type="SMART" id="SM00338">
    <property type="entry name" value="BRLZ"/>
    <property type="match status" value="1"/>
</dbReference>
<feature type="domain" description="BZIP" evidence="8">
    <location>
        <begin position="532"/>
        <end position="595"/>
    </location>
</feature>
<keyword evidence="5" id="KW-0539">Nucleus</keyword>
<dbReference type="PANTHER" id="PTHR11988:SF27">
    <property type="entry name" value="GH27708P"/>
    <property type="match status" value="1"/>
</dbReference>
<evidence type="ECO:0000313" key="9">
    <source>
        <dbReference type="EMBL" id="KAK4883012.1"/>
    </source>
</evidence>
<name>A0AAN7Q3M5_9COLE</name>
<evidence type="ECO:0000256" key="6">
    <source>
        <dbReference type="SAM" id="Coils"/>
    </source>
</evidence>
<keyword evidence="3" id="KW-0238">DNA-binding</keyword>
<keyword evidence="6" id="KW-0175">Coiled coil</keyword>
<proteinExistence type="predicted"/>
<dbReference type="PROSITE" id="PS50217">
    <property type="entry name" value="BZIP"/>
    <property type="match status" value="1"/>
</dbReference>
<comment type="caution">
    <text evidence="9">The sequence shown here is derived from an EMBL/GenBank/DDBJ whole genome shotgun (WGS) entry which is preliminary data.</text>
</comment>
<feature type="compositionally biased region" description="Polar residues" evidence="7">
    <location>
        <begin position="441"/>
        <end position="456"/>
    </location>
</feature>
<dbReference type="CDD" id="cd14813">
    <property type="entry name" value="bZIP_BmCbz-like"/>
    <property type="match status" value="1"/>
</dbReference>
<keyword evidence="4" id="KW-0804">Transcription</keyword>
<dbReference type="SUPFAM" id="SSF57959">
    <property type="entry name" value="Leucine zipper domain"/>
    <property type="match status" value="1"/>
</dbReference>
<dbReference type="PANTHER" id="PTHR11988">
    <property type="entry name" value="THYROTROPH EMBRYONIC FACTOR RELATED"/>
    <property type="match status" value="1"/>
</dbReference>
<keyword evidence="2" id="KW-0805">Transcription regulation</keyword>
<evidence type="ECO:0000313" key="10">
    <source>
        <dbReference type="Proteomes" id="UP001353858"/>
    </source>
</evidence>
<dbReference type="GO" id="GO:0000981">
    <property type="term" value="F:DNA-binding transcription factor activity, RNA polymerase II-specific"/>
    <property type="evidence" value="ECO:0007669"/>
    <property type="project" value="TreeGrafter"/>
</dbReference>
<dbReference type="InterPro" id="IPR004827">
    <property type="entry name" value="bZIP"/>
</dbReference>
<evidence type="ECO:0000256" key="4">
    <source>
        <dbReference type="ARBA" id="ARBA00023163"/>
    </source>
</evidence>
<dbReference type="GO" id="GO:0005634">
    <property type="term" value="C:nucleus"/>
    <property type="evidence" value="ECO:0007669"/>
    <property type="project" value="UniProtKB-SubCell"/>
</dbReference>
<evidence type="ECO:0000256" key="5">
    <source>
        <dbReference type="ARBA" id="ARBA00023242"/>
    </source>
</evidence>
<gene>
    <name evidence="9" type="ORF">RN001_006331</name>
</gene>
<dbReference type="EMBL" id="JARPUR010000002">
    <property type="protein sequence ID" value="KAK4883012.1"/>
    <property type="molecule type" value="Genomic_DNA"/>
</dbReference>
<evidence type="ECO:0000256" key="1">
    <source>
        <dbReference type="ARBA" id="ARBA00004123"/>
    </source>
</evidence>
<evidence type="ECO:0000259" key="8">
    <source>
        <dbReference type="PROSITE" id="PS50217"/>
    </source>
</evidence>
<dbReference type="PROSITE" id="PS00036">
    <property type="entry name" value="BZIP_BASIC"/>
    <property type="match status" value="1"/>
</dbReference>
<dbReference type="Proteomes" id="UP001353858">
    <property type="component" value="Unassembled WGS sequence"/>
</dbReference>
<dbReference type="GO" id="GO:0000978">
    <property type="term" value="F:RNA polymerase II cis-regulatory region sequence-specific DNA binding"/>
    <property type="evidence" value="ECO:0007669"/>
    <property type="project" value="TreeGrafter"/>
</dbReference>
<dbReference type="InterPro" id="IPR040223">
    <property type="entry name" value="PAR_bZIP"/>
</dbReference>
<protein>
    <recommendedName>
        <fullName evidence="8">BZIP domain-containing protein</fullName>
    </recommendedName>
</protein>
<sequence length="599" mass="68803">MSYIPLQTLFCCLIQSDKRFKGIPIFFSTKQVYSLNCFGSIFLMLSLELIKMFRNYIPRARSHTEEDLQKALTLNKQEANISSTKHGESPYSREQWPYSLLRQSHVDHGEKSNRYTNRDVEKLGLIDFEDCLNYNREVSPSVLKGNQLISGIQESSGQKLQLQMEIYRDLSEFYQHSAGKTHPIVADELNTPVFEKAHFDYDRQLHSSDLLNVITSKEDQQNSKIKIEIPNTDSVNIEDMNNILIHEDGIASESKDLNLISVDDKDATKILNYLVISSQGINSNQSNKHFLDNSEYEYMYHDSNKVTPMLKGLVYEDEEYLPTVNNYSDIFFNNNDAACVENLDVDNAATDLMNDQYIVLDTSPIESPETSIPSESESSYLGNPFNLQLDCSKIKLAESLNTPDVIEAIDGIDIEKGFNILHFITDDNPIKVEPTISTEDVSLSSTASNDFSTPVPKQTRKRKAKTEDDDDEDYEPPLSFIKHFSSPSKRQKKFVHSDILLEREDIPKSTRRGRPPKPVSTVISTKVCIDDDEKYRDMRDKNNEASRKSRLKRKLKETAQEEEAYKLEERNVKLKAQVTELERTVNNFRTNLMQLLMKK</sequence>
<feature type="coiled-coil region" evidence="6">
    <location>
        <begin position="541"/>
        <end position="598"/>
    </location>
</feature>
<evidence type="ECO:0000256" key="2">
    <source>
        <dbReference type="ARBA" id="ARBA00023015"/>
    </source>
</evidence>
<evidence type="ECO:0000256" key="7">
    <source>
        <dbReference type="SAM" id="MobiDB-lite"/>
    </source>
</evidence>